<keyword evidence="1" id="KW-0472">Membrane</keyword>
<dbReference type="InterPro" id="IPR051311">
    <property type="entry name" value="DedA_domain"/>
</dbReference>
<feature type="domain" description="VTT" evidence="2">
    <location>
        <begin position="51"/>
        <end position="155"/>
    </location>
</feature>
<protein>
    <submittedName>
        <fullName evidence="3">Membrane protein YqaA, SNARE-associated domain</fullName>
    </submittedName>
</protein>
<dbReference type="OrthoDB" id="9810270at2"/>
<feature type="transmembrane region" description="Helical" evidence="1">
    <location>
        <begin position="102"/>
        <end position="120"/>
    </location>
</feature>
<keyword evidence="1" id="KW-1133">Transmembrane helix</keyword>
<dbReference type="RefSeq" id="WP_072779319.1">
    <property type="nucleotide sequence ID" value="NZ_FQXC01000004.1"/>
</dbReference>
<dbReference type="InterPro" id="IPR032816">
    <property type="entry name" value="VTT_dom"/>
</dbReference>
<dbReference type="EMBL" id="FQXC01000004">
    <property type="protein sequence ID" value="SHH75549.1"/>
    <property type="molecule type" value="Genomic_DNA"/>
</dbReference>
<keyword evidence="1" id="KW-0812">Transmembrane</keyword>
<dbReference type="Proteomes" id="UP000184221">
    <property type="component" value="Unassembled WGS sequence"/>
</dbReference>
<keyword evidence="4" id="KW-1185">Reference proteome</keyword>
<evidence type="ECO:0000256" key="1">
    <source>
        <dbReference type="SAM" id="Phobius"/>
    </source>
</evidence>
<evidence type="ECO:0000259" key="2">
    <source>
        <dbReference type="Pfam" id="PF09335"/>
    </source>
</evidence>
<sequence length="192" mass="21205">MIRRLYDWTMSLADHPKALWVLACVAFIESSVFPIPPDVLMIPMILARPSRAWLIALVATVSSVLGGLLGYGIGFFFYEAIGEPILSALGKADAMAEFNDRFNGVGFWAVLIAGITPFPYKVITIMSGWTAMPLATFVVTSIIARAFRFFIVASLLRAFGAPVRQFIEKQLGLVFTLFVLLLIGGFYVVRFL</sequence>
<feature type="transmembrane region" description="Helical" evidence="1">
    <location>
        <begin position="53"/>
        <end position="81"/>
    </location>
</feature>
<dbReference type="GO" id="GO:0005886">
    <property type="term" value="C:plasma membrane"/>
    <property type="evidence" value="ECO:0007669"/>
    <property type="project" value="TreeGrafter"/>
</dbReference>
<organism evidence="3 4">
    <name type="scientific">Marivita hallyeonensis</name>
    <dbReference type="NCBI Taxonomy" id="996342"/>
    <lineage>
        <taxon>Bacteria</taxon>
        <taxon>Pseudomonadati</taxon>
        <taxon>Pseudomonadota</taxon>
        <taxon>Alphaproteobacteria</taxon>
        <taxon>Rhodobacterales</taxon>
        <taxon>Roseobacteraceae</taxon>
        <taxon>Marivita</taxon>
    </lineage>
</organism>
<name>A0A1M5VJX8_9RHOB</name>
<dbReference type="Pfam" id="PF09335">
    <property type="entry name" value="VTT_dom"/>
    <property type="match status" value="1"/>
</dbReference>
<gene>
    <name evidence="3" type="ORF">SAMN05443551_2914</name>
</gene>
<dbReference type="PANTHER" id="PTHR42709">
    <property type="entry name" value="ALKALINE PHOSPHATASE LIKE PROTEIN"/>
    <property type="match status" value="1"/>
</dbReference>
<proteinExistence type="predicted"/>
<accession>A0A1M5VJX8</accession>
<dbReference type="PANTHER" id="PTHR42709:SF11">
    <property type="entry name" value="DEDA FAMILY PROTEIN"/>
    <property type="match status" value="1"/>
</dbReference>
<evidence type="ECO:0000313" key="4">
    <source>
        <dbReference type="Proteomes" id="UP000184221"/>
    </source>
</evidence>
<feature type="transmembrane region" description="Helical" evidence="1">
    <location>
        <begin position="132"/>
        <end position="159"/>
    </location>
</feature>
<feature type="transmembrane region" description="Helical" evidence="1">
    <location>
        <begin position="171"/>
        <end position="189"/>
    </location>
</feature>
<reference evidence="3 4" key="1">
    <citation type="submission" date="2016-11" db="EMBL/GenBank/DDBJ databases">
        <authorList>
            <person name="Jaros S."/>
            <person name="Januszkiewicz K."/>
            <person name="Wedrychowicz H."/>
        </authorList>
    </citation>
    <scope>NUCLEOTIDE SEQUENCE [LARGE SCALE GENOMIC DNA]</scope>
    <source>
        <strain evidence="3 4">DSM 29431</strain>
    </source>
</reference>
<dbReference type="AlphaFoldDB" id="A0A1M5VJX8"/>
<evidence type="ECO:0000313" key="3">
    <source>
        <dbReference type="EMBL" id="SHH75549.1"/>
    </source>
</evidence>